<dbReference type="RefSeq" id="WP_304279212.1">
    <property type="nucleotide sequence ID" value="NZ_QFQZ01000045.1"/>
</dbReference>
<organism evidence="1 2">
    <name type="scientific">Caulobacter segnis</name>
    <dbReference type="NCBI Taxonomy" id="88688"/>
    <lineage>
        <taxon>Bacteria</taxon>
        <taxon>Pseudomonadati</taxon>
        <taxon>Pseudomonadota</taxon>
        <taxon>Alphaproteobacteria</taxon>
        <taxon>Caulobacterales</taxon>
        <taxon>Caulobacteraceae</taxon>
        <taxon>Caulobacter</taxon>
    </lineage>
</organism>
<comment type="caution">
    <text evidence="1">The sequence shown here is derived from an EMBL/GenBank/DDBJ whole genome shotgun (WGS) entry which is preliminary data.</text>
</comment>
<evidence type="ECO:0000313" key="1">
    <source>
        <dbReference type="EMBL" id="PZR33245.1"/>
    </source>
</evidence>
<dbReference type="AlphaFoldDB" id="A0A2W5VD42"/>
<name>A0A2W5VD42_9CAUL</name>
<proteinExistence type="predicted"/>
<protein>
    <submittedName>
        <fullName evidence="1">Uncharacterized protein</fullName>
    </submittedName>
</protein>
<accession>A0A2W5VD42</accession>
<dbReference type="Proteomes" id="UP000249393">
    <property type="component" value="Unassembled WGS sequence"/>
</dbReference>
<reference evidence="1 2" key="1">
    <citation type="submission" date="2017-08" db="EMBL/GenBank/DDBJ databases">
        <title>Infants hospitalized years apart are colonized by the same room-sourced microbial strains.</title>
        <authorList>
            <person name="Brooks B."/>
            <person name="Olm M.R."/>
            <person name="Firek B.A."/>
            <person name="Baker R."/>
            <person name="Thomas B.C."/>
            <person name="Morowitz M.J."/>
            <person name="Banfield J.F."/>
        </authorList>
    </citation>
    <scope>NUCLEOTIDE SEQUENCE [LARGE SCALE GENOMIC DNA]</scope>
    <source>
        <strain evidence="1">S2_003_000_R2_4</strain>
    </source>
</reference>
<evidence type="ECO:0000313" key="2">
    <source>
        <dbReference type="Proteomes" id="UP000249393"/>
    </source>
</evidence>
<dbReference type="EMBL" id="QFQZ01000045">
    <property type="protein sequence ID" value="PZR33245.1"/>
    <property type="molecule type" value="Genomic_DNA"/>
</dbReference>
<gene>
    <name evidence="1" type="ORF">DI526_14215</name>
</gene>
<sequence>MSAEPEFAQMAADFAAGKTEAILMHIDTAKLLTREEWELLERSGASVVMVQKTLPEDAD</sequence>